<dbReference type="EC" id="1.4.3.5" evidence="2"/>
<dbReference type="EMBL" id="JAVAMP010000001">
    <property type="protein sequence ID" value="MDP5272859.1"/>
    <property type="molecule type" value="Genomic_DNA"/>
</dbReference>
<dbReference type="RefSeq" id="WP_305990162.1">
    <property type="nucleotide sequence ID" value="NZ_JAVAMP010000001.1"/>
</dbReference>
<evidence type="ECO:0000313" key="3">
    <source>
        <dbReference type="Proteomes" id="UP001231941"/>
    </source>
</evidence>
<comment type="caution">
    <text evidence="2">The sequence shown here is derived from an EMBL/GenBank/DDBJ whole genome shotgun (WGS) entry which is preliminary data.</text>
</comment>
<dbReference type="PANTHER" id="PTHR39336">
    <property type="entry name" value="PYRIDOXAMINE PHOSPHATE OXIDASE FAMILY PROTEIN (AFU_ORTHOLOGUE AFUA_6G11440)"/>
    <property type="match status" value="1"/>
</dbReference>
<dbReference type="InterPro" id="IPR012349">
    <property type="entry name" value="Split_barrel_FMN-bd"/>
</dbReference>
<dbReference type="SUPFAM" id="SSF50475">
    <property type="entry name" value="FMN-binding split barrel"/>
    <property type="match status" value="1"/>
</dbReference>
<evidence type="ECO:0000259" key="1">
    <source>
        <dbReference type="Pfam" id="PF01243"/>
    </source>
</evidence>
<dbReference type="Proteomes" id="UP001231941">
    <property type="component" value="Unassembled WGS sequence"/>
</dbReference>
<sequence length="161" mass="18506">MGSFFDELNSHHIDFIQNQNMFFVGTAPSQEGEINVSPKGYDTIKILDSNSLIYLDYNGSGNETAIHINQNEKITVMWCSFEKKPLILRVYGRGVVIGKESEDFKLLLSKHFPTYDLRIVRQLFLINIKSVQSSCGWGVPFMEYVKDRNQLDDLSKAKYQV</sequence>
<dbReference type="InterPro" id="IPR011576">
    <property type="entry name" value="Pyridox_Oxase_N"/>
</dbReference>
<reference evidence="2 3" key="1">
    <citation type="submission" date="2023-08" db="EMBL/GenBank/DDBJ databases">
        <authorList>
            <person name="Park J.-S."/>
        </authorList>
    </citation>
    <scope>NUCLEOTIDE SEQUENCE [LARGE SCALE GENOMIC DNA]</scope>
    <source>
        <strain evidence="2 3">2205SS18-9</strain>
    </source>
</reference>
<organism evidence="2 3">
    <name type="scientific">Chengkuizengella axinellae</name>
    <dbReference type="NCBI Taxonomy" id="3064388"/>
    <lineage>
        <taxon>Bacteria</taxon>
        <taxon>Bacillati</taxon>
        <taxon>Bacillota</taxon>
        <taxon>Bacilli</taxon>
        <taxon>Bacillales</taxon>
        <taxon>Paenibacillaceae</taxon>
        <taxon>Chengkuizengella</taxon>
    </lineage>
</organism>
<dbReference type="Pfam" id="PF01243">
    <property type="entry name" value="PNPOx_N"/>
    <property type="match status" value="1"/>
</dbReference>
<dbReference type="Gene3D" id="2.30.110.10">
    <property type="entry name" value="Electron Transport, Fmn-binding Protein, Chain A"/>
    <property type="match status" value="1"/>
</dbReference>
<keyword evidence="2" id="KW-0560">Oxidoreductase</keyword>
<protein>
    <submittedName>
        <fullName evidence="2">Pyridoxamine 5'-phosphate oxidase family protein</fullName>
        <ecNumber evidence="2">1.-.-.-</ecNumber>
        <ecNumber evidence="2">1.4.3.5</ecNumber>
    </submittedName>
</protein>
<proteinExistence type="predicted"/>
<dbReference type="EC" id="1.-.-.-" evidence="2"/>
<keyword evidence="3" id="KW-1185">Reference proteome</keyword>
<accession>A0ABT9IU23</accession>
<name>A0ABT9IU23_9BACL</name>
<feature type="domain" description="Pyridoxamine 5'-phosphate oxidase N-terminal" evidence="1">
    <location>
        <begin position="13"/>
        <end position="133"/>
    </location>
</feature>
<dbReference type="GO" id="GO:0004733">
    <property type="term" value="F:pyridoxamine phosphate oxidase activity"/>
    <property type="evidence" value="ECO:0007669"/>
    <property type="project" value="UniProtKB-EC"/>
</dbReference>
<gene>
    <name evidence="2" type="ORF">Q5Y73_01940</name>
</gene>
<evidence type="ECO:0000313" key="2">
    <source>
        <dbReference type="EMBL" id="MDP5272859.1"/>
    </source>
</evidence>
<dbReference type="PANTHER" id="PTHR39336:SF1">
    <property type="entry name" value="PYRIDOXAMINE PHOSPHATE OXIDASE FAMILY PROTEIN (AFU_ORTHOLOGUE AFUA_6G11440)"/>
    <property type="match status" value="1"/>
</dbReference>